<comment type="caution">
    <text evidence="1">The sequence shown here is derived from an EMBL/GenBank/DDBJ whole genome shotgun (WGS) entry which is preliminary data.</text>
</comment>
<gene>
    <name evidence="1" type="ORF">DPMN_086734</name>
</gene>
<keyword evidence="2" id="KW-1185">Reference proteome</keyword>
<organism evidence="1 2">
    <name type="scientific">Dreissena polymorpha</name>
    <name type="common">Zebra mussel</name>
    <name type="synonym">Mytilus polymorpha</name>
    <dbReference type="NCBI Taxonomy" id="45954"/>
    <lineage>
        <taxon>Eukaryota</taxon>
        <taxon>Metazoa</taxon>
        <taxon>Spiralia</taxon>
        <taxon>Lophotrochozoa</taxon>
        <taxon>Mollusca</taxon>
        <taxon>Bivalvia</taxon>
        <taxon>Autobranchia</taxon>
        <taxon>Heteroconchia</taxon>
        <taxon>Euheterodonta</taxon>
        <taxon>Imparidentia</taxon>
        <taxon>Neoheterodontei</taxon>
        <taxon>Myida</taxon>
        <taxon>Dreissenoidea</taxon>
        <taxon>Dreissenidae</taxon>
        <taxon>Dreissena</taxon>
    </lineage>
</organism>
<dbReference type="Proteomes" id="UP000828390">
    <property type="component" value="Unassembled WGS sequence"/>
</dbReference>
<dbReference type="AlphaFoldDB" id="A0A9D4KRF6"/>
<reference evidence="1" key="1">
    <citation type="journal article" date="2019" name="bioRxiv">
        <title>The Genome of the Zebra Mussel, Dreissena polymorpha: A Resource for Invasive Species Research.</title>
        <authorList>
            <person name="McCartney M.A."/>
            <person name="Auch B."/>
            <person name="Kono T."/>
            <person name="Mallez S."/>
            <person name="Zhang Y."/>
            <person name="Obille A."/>
            <person name="Becker A."/>
            <person name="Abrahante J.E."/>
            <person name="Garbe J."/>
            <person name="Badalamenti J.P."/>
            <person name="Herman A."/>
            <person name="Mangelson H."/>
            <person name="Liachko I."/>
            <person name="Sullivan S."/>
            <person name="Sone E.D."/>
            <person name="Koren S."/>
            <person name="Silverstein K.A.T."/>
            <person name="Beckman K.B."/>
            <person name="Gohl D.M."/>
        </authorList>
    </citation>
    <scope>NUCLEOTIDE SEQUENCE</scope>
    <source>
        <strain evidence="1">Duluth1</strain>
        <tissue evidence="1">Whole animal</tissue>
    </source>
</reference>
<evidence type="ECO:0000313" key="2">
    <source>
        <dbReference type="Proteomes" id="UP000828390"/>
    </source>
</evidence>
<name>A0A9D4KRF6_DREPO</name>
<accession>A0A9D4KRF6</accession>
<dbReference type="EMBL" id="JAIWYP010000003">
    <property type="protein sequence ID" value="KAH3844476.1"/>
    <property type="molecule type" value="Genomic_DNA"/>
</dbReference>
<reference evidence="1" key="2">
    <citation type="submission" date="2020-11" db="EMBL/GenBank/DDBJ databases">
        <authorList>
            <person name="McCartney M.A."/>
            <person name="Auch B."/>
            <person name="Kono T."/>
            <person name="Mallez S."/>
            <person name="Becker A."/>
            <person name="Gohl D.M."/>
            <person name="Silverstein K.A.T."/>
            <person name="Koren S."/>
            <person name="Bechman K.B."/>
            <person name="Herman A."/>
            <person name="Abrahante J.E."/>
            <person name="Garbe J."/>
        </authorList>
    </citation>
    <scope>NUCLEOTIDE SEQUENCE</scope>
    <source>
        <strain evidence="1">Duluth1</strain>
        <tissue evidence="1">Whole animal</tissue>
    </source>
</reference>
<proteinExistence type="predicted"/>
<evidence type="ECO:0000313" key="1">
    <source>
        <dbReference type="EMBL" id="KAH3844476.1"/>
    </source>
</evidence>
<sequence>MGVVANRSYKDTGERMPLKGHKPWGLWPTGHIKIQGKECLLKDINHGGCSQQVI</sequence>
<protein>
    <submittedName>
        <fullName evidence="1">Uncharacterized protein</fullName>
    </submittedName>
</protein>